<evidence type="ECO:0000259" key="7">
    <source>
        <dbReference type="Pfam" id="PF00520"/>
    </source>
</evidence>
<comment type="subcellular location">
    <subcellularLocation>
        <location evidence="1">Membrane</location>
        <topology evidence="1">Multi-pass membrane protein</topology>
    </subcellularLocation>
</comment>
<dbReference type="SUPFAM" id="SSF81324">
    <property type="entry name" value="Voltage-gated potassium channels"/>
    <property type="match status" value="1"/>
</dbReference>
<keyword evidence="3 6" id="KW-1133">Transmembrane helix</keyword>
<feature type="transmembrane region" description="Helical" evidence="6">
    <location>
        <begin position="183"/>
        <end position="202"/>
    </location>
</feature>
<feature type="transmembrane region" description="Helical" evidence="6">
    <location>
        <begin position="499"/>
        <end position="521"/>
    </location>
</feature>
<proteinExistence type="predicted"/>
<dbReference type="GO" id="GO:0016020">
    <property type="term" value="C:membrane"/>
    <property type="evidence" value="ECO:0007669"/>
    <property type="project" value="UniProtKB-SubCell"/>
</dbReference>
<protein>
    <recommendedName>
        <fullName evidence="7">Ion transport domain-containing protein</fullName>
    </recommendedName>
</protein>
<evidence type="ECO:0000256" key="6">
    <source>
        <dbReference type="SAM" id="Phobius"/>
    </source>
</evidence>
<dbReference type="OrthoDB" id="190912at2759"/>
<dbReference type="Gene3D" id="1.10.287.70">
    <property type="match status" value="2"/>
</dbReference>
<evidence type="ECO:0000256" key="3">
    <source>
        <dbReference type="ARBA" id="ARBA00022989"/>
    </source>
</evidence>
<keyword evidence="2 6" id="KW-0812">Transmembrane</keyword>
<evidence type="ECO:0000256" key="5">
    <source>
        <dbReference type="SAM" id="MobiDB-lite"/>
    </source>
</evidence>
<feature type="region of interest" description="Disordered" evidence="5">
    <location>
        <begin position="805"/>
        <end position="884"/>
    </location>
</feature>
<feature type="transmembrane region" description="Helical" evidence="6">
    <location>
        <begin position="463"/>
        <end position="487"/>
    </location>
</feature>
<sequence>MDVGSSSKSPDALSPCPLEADVQHVAAAAFVMDALHGRENTVYNINPVALQCKFVYHNRIYRDFVTFISLCHVGLGLLEGKDNARDALQVFWWVEVSFCIIYILDSMMVLKFIGKDRWLKQEVWIFVLSSVMLVDIISVATEVNPVHYPILRALRPAFFAARRRHLNACFVSMFRSMFACLPLMLILMFSVVIFAVIGWIGFDGSKAPYDGLNHGEGFCSTANHGDGTSGEDGSCNDYFLTFTSSIYQVWILLVKVNMPDIMTPYYHVSKLSSLFFVVYTVFTQFFFLRLILAASFTNYKRDYEERHRRRLAFKSVAILKAFALLSTSSDEAGGVQDIVQQPRGRKGLRRLSSVIEGNNSQSSSSMCITLSSWRKMMLVIRPDLKNNPWIYDLIFAASSNTIKTAEQFGRDPALNYDEFCECCHSVNLKVKKTVEESHGRTLSFTPVSAVSKIVMRLRAFSKWLVLETHFEYILQFVLSVVSVSAIICNSDKTKVSDDIIRVLEGSVAMLFSVAVMASVAARGSKFWVKMSNQVTFVVMISMLSLYGAIEFCDEVTYDQLDSALSMLYLVVVLRSILFIRFHPEVTSTIYSIRLILPMLLRVFVVFLSVMYAFVMVGGSLFENSLLGNNDLKKTAYHDFHYDDLNFSSFWSTFLLLYQCLLGPNFPVFIEAVADAHGSWTAPLIYFGVYYVVVVVFVQNVVVAFILEAYISQRNKQNKEKMEKKHKPFLSTIQKSWMVRMHRGLNIVLNSDDAEDAVQLSTRDTGDIIAFEFSRKPPHHELYDSVFHGDELDPAKIKIKMRVGNGIMRPAPTDTSRPLLSEDYDEYDSHDDLNNFSSRQEDGRDIENSTNWPAKGESESEQSTDQGNTAGRAVSRDVDTTTDEATLTANLQRRILELEEREKQLRTSLTQALSMSRRR</sequence>
<evidence type="ECO:0000313" key="8">
    <source>
        <dbReference type="EMBL" id="GMH46439.1"/>
    </source>
</evidence>
<feature type="transmembrane region" description="Helical" evidence="6">
    <location>
        <begin position="274"/>
        <end position="299"/>
    </location>
</feature>
<feature type="transmembrane region" description="Helical" evidence="6">
    <location>
        <begin position="563"/>
        <end position="582"/>
    </location>
</feature>
<feature type="transmembrane region" description="Helical" evidence="6">
    <location>
        <begin position="533"/>
        <end position="551"/>
    </location>
</feature>
<feature type="domain" description="Ion transport" evidence="7">
    <location>
        <begin position="81"/>
        <end position="306"/>
    </location>
</feature>
<dbReference type="GO" id="GO:0005216">
    <property type="term" value="F:monoatomic ion channel activity"/>
    <property type="evidence" value="ECO:0007669"/>
    <property type="project" value="InterPro"/>
</dbReference>
<feature type="transmembrane region" description="Helical" evidence="6">
    <location>
        <begin position="688"/>
        <end position="710"/>
    </location>
</feature>
<dbReference type="Proteomes" id="UP001165082">
    <property type="component" value="Unassembled WGS sequence"/>
</dbReference>
<feature type="transmembrane region" description="Helical" evidence="6">
    <location>
        <begin position="90"/>
        <end position="110"/>
    </location>
</feature>
<evidence type="ECO:0000256" key="4">
    <source>
        <dbReference type="ARBA" id="ARBA00023136"/>
    </source>
</evidence>
<keyword evidence="9" id="KW-1185">Reference proteome</keyword>
<dbReference type="EMBL" id="BRXZ01001784">
    <property type="protein sequence ID" value="GMH46439.1"/>
    <property type="molecule type" value="Genomic_DNA"/>
</dbReference>
<dbReference type="PANTHER" id="PTHR46726:SF1">
    <property type="entry name" value="TWO-PORE CALCIUM CHANNEL 3"/>
    <property type="match status" value="1"/>
</dbReference>
<name>A0A9W6Z375_9STRA</name>
<organism evidence="8 9">
    <name type="scientific">Triparma retinervis</name>
    <dbReference type="NCBI Taxonomy" id="2557542"/>
    <lineage>
        <taxon>Eukaryota</taxon>
        <taxon>Sar</taxon>
        <taxon>Stramenopiles</taxon>
        <taxon>Ochrophyta</taxon>
        <taxon>Bolidophyceae</taxon>
        <taxon>Parmales</taxon>
        <taxon>Triparmaceae</taxon>
        <taxon>Triparma</taxon>
    </lineage>
</organism>
<feature type="transmembrane region" description="Helical" evidence="6">
    <location>
        <begin position="122"/>
        <end position="140"/>
    </location>
</feature>
<evidence type="ECO:0000256" key="1">
    <source>
        <dbReference type="ARBA" id="ARBA00004141"/>
    </source>
</evidence>
<keyword evidence="4 6" id="KW-0472">Membrane</keyword>
<evidence type="ECO:0000313" key="9">
    <source>
        <dbReference type="Proteomes" id="UP001165082"/>
    </source>
</evidence>
<gene>
    <name evidence="8" type="ORF">TrRE_jg8684</name>
</gene>
<feature type="domain" description="Ion transport" evidence="7">
    <location>
        <begin position="476"/>
        <end position="716"/>
    </location>
</feature>
<reference evidence="8" key="1">
    <citation type="submission" date="2022-07" db="EMBL/GenBank/DDBJ databases">
        <title>Genome analysis of Parmales, a sister group of diatoms, reveals the evolutionary specialization of diatoms from phago-mixotrophs to photoautotrophs.</title>
        <authorList>
            <person name="Ban H."/>
            <person name="Sato S."/>
            <person name="Yoshikawa S."/>
            <person name="Kazumasa Y."/>
            <person name="Nakamura Y."/>
            <person name="Ichinomiya M."/>
            <person name="Saitoh K."/>
            <person name="Sato N."/>
            <person name="Blanc-Mathieu R."/>
            <person name="Endo H."/>
            <person name="Kuwata A."/>
            <person name="Ogata H."/>
        </authorList>
    </citation>
    <scope>NUCLEOTIDE SEQUENCE</scope>
</reference>
<accession>A0A9W6Z375</accession>
<comment type="caution">
    <text evidence="8">The sequence shown here is derived from an EMBL/GenBank/DDBJ whole genome shotgun (WGS) entry which is preliminary data.</text>
</comment>
<feature type="transmembrane region" description="Helical" evidence="6">
    <location>
        <begin position="594"/>
        <end position="621"/>
    </location>
</feature>
<dbReference type="AlphaFoldDB" id="A0A9W6Z375"/>
<evidence type="ECO:0000256" key="2">
    <source>
        <dbReference type="ARBA" id="ARBA00022692"/>
    </source>
</evidence>
<dbReference type="PANTHER" id="PTHR46726">
    <property type="entry name" value="TWO PORE CHANNEL 3"/>
    <property type="match status" value="1"/>
</dbReference>
<dbReference type="InterPro" id="IPR005821">
    <property type="entry name" value="Ion_trans_dom"/>
</dbReference>
<dbReference type="Pfam" id="PF00520">
    <property type="entry name" value="Ion_trans"/>
    <property type="match status" value="2"/>
</dbReference>